<protein>
    <recommendedName>
        <fullName evidence="6">Filamentation protein</fullName>
    </recommendedName>
</protein>
<evidence type="ECO:0000313" key="4">
    <source>
        <dbReference type="EMBL" id="KAF3769597.1"/>
    </source>
</evidence>
<feature type="compositionally biased region" description="Basic and acidic residues" evidence="3">
    <location>
        <begin position="790"/>
        <end position="811"/>
    </location>
</feature>
<feature type="compositionally biased region" description="Polar residues" evidence="3">
    <location>
        <begin position="860"/>
        <end position="879"/>
    </location>
</feature>
<evidence type="ECO:0000256" key="3">
    <source>
        <dbReference type="SAM" id="MobiDB-lite"/>
    </source>
</evidence>
<feature type="region of interest" description="Disordered" evidence="3">
    <location>
        <begin position="859"/>
        <end position="879"/>
    </location>
</feature>
<feature type="compositionally biased region" description="Polar residues" evidence="3">
    <location>
        <begin position="760"/>
        <end position="778"/>
    </location>
</feature>
<feature type="region of interest" description="Disordered" evidence="3">
    <location>
        <begin position="461"/>
        <end position="484"/>
    </location>
</feature>
<comment type="similarity">
    <text evidence="2">Belongs to the YPP1 family.</text>
</comment>
<dbReference type="PANTHER" id="PTHR23083">
    <property type="entry name" value="TETRATRICOPEPTIDE REPEAT PROTEIN, TPR"/>
    <property type="match status" value="1"/>
</dbReference>
<keyword evidence="5" id="KW-1185">Reference proteome</keyword>
<feature type="compositionally biased region" description="Basic and acidic residues" evidence="3">
    <location>
        <begin position="750"/>
        <end position="759"/>
    </location>
</feature>
<evidence type="ECO:0000256" key="1">
    <source>
        <dbReference type="ARBA" id="ARBA00002550"/>
    </source>
</evidence>
<comment type="caution">
    <text evidence="4">The sequence shown here is derived from an EMBL/GenBank/DDBJ whole genome shotgun (WGS) entry which is preliminary data.</text>
</comment>
<feature type="region of interest" description="Disordered" evidence="3">
    <location>
        <begin position="704"/>
        <end position="840"/>
    </location>
</feature>
<dbReference type="OrthoDB" id="29013at2759"/>
<feature type="region of interest" description="Disordered" evidence="3">
    <location>
        <begin position="1104"/>
        <end position="1123"/>
    </location>
</feature>
<feature type="compositionally biased region" description="Polar residues" evidence="3">
    <location>
        <begin position="719"/>
        <end position="728"/>
    </location>
</feature>
<dbReference type="InterPro" id="IPR051722">
    <property type="entry name" value="Endocytosis_PI4K-reg_protein"/>
</dbReference>
<dbReference type="InterPro" id="IPR019734">
    <property type="entry name" value="TPR_rpt"/>
</dbReference>
<dbReference type="SUPFAM" id="SSF48452">
    <property type="entry name" value="TPR-like"/>
    <property type="match status" value="1"/>
</dbReference>
<comment type="function">
    <text evidence="1">Involved in endocytosis.</text>
</comment>
<evidence type="ECO:0000256" key="2">
    <source>
        <dbReference type="ARBA" id="ARBA00038251"/>
    </source>
</evidence>
<dbReference type="RefSeq" id="XP_040780558.1">
    <property type="nucleotide sequence ID" value="XM_040921045.1"/>
</dbReference>
<reference evidence="4" key="1">
    <citation type="journal article" date="2020" name="Phytopathology">
        <title>Genome sequence of the chestnut blight fungus Cryphonectria parasitica EP155: A fundamental resource for an archetypical invasive plant pathogen.</title>
        <authorList>
            <person name="Crouch J.A."/>
            <person name="Dawe A."/>
            <person name="Aerts A."/>
            <person name="Barry K."/>
            <person name="Churchill A.C.L."/>
            <person name="Grimwood J."/>
            <person name="Hillman B."/>
            <person name="Milgroom M.G."/>
            <person name="Pangilinan J."/>
            <person name="Smith M."/>
            <person name="Salamov A."/>
            <person name="Schmutz J."/>
            <person name="Yadav J."/>
            <person name="Grigoriev I.V."/>
            <person name="Nuss D."/>
        </authorList>
    </citation>
    <scope>NUCLEOTIDE SEQUENCE</scope>
    <source>
        <strain evidence="4">EP155</strain>
    </source>
</reference>
<feature type="region of interest" description="Disordered" evidence="3">
    <location>
        <begin position="959"/>
        <end position="983"/>
    </location>
</feature>
<accession>A0A9P4Y9T9</accession>
<organism evidence="4 5">
    <name type="scientific">Cryphonectria parasitica (strain ATCC 38755 / EP155)</name>
    <dbReference type="NCBI Taxonomy" id="660469"/>
    <lineage>
        <taxon>Eukaryota</taxon>
        <taxon>Fungi</taxon>
        <taxon>Dikarya</taxon>
        <taxon>Ascomycota</taxon>
        <taxon>Pezizomycotina</taxon>
        <taxon>Sordariomycetes</taxon>
        <taxon>Sordariomycetidae</taxon>
        <taxon>Diaporthales</taxon>
        <taxon>Cryphonectriaceae</taxon>
        <taxon>Cryphonectria-Endothia species complex</taxon>
        <taxon>Cryphonectria</taxon>
    </lineage>
</organism>
<dbReference type="Gene3D" id="1.25.40.10">
    <property type="entry name" value="Tetratricopeptide repeat domain"/>
    <property type="match status" value="1"/>
</dbReference>
<evidence type="ECO:0000313" key="5">
    <source>
        <dbReference type="Proteomes" id="UP000803844"/>
    </source>
</evidence>
<feature type="region of interest" description="Disordered" evidence="3">
    <location>
        <begin position="53"/>
        <end position="72"/>
    </location>
</feature>
<dbReference type="AlphaFoldDB" id="A0A9P4Y9T9"/>
<evidence type="ECO:0008006" key="6">
    <source>
        <dbReference type="Google" id="ProtNLM"/>
    </source>
</evidence>
<gene>
    <name evidence="4" type="ORF">M406DRAFT_335450</name>
</gene>
<sequence>MAARGYLDQLDHARCEGNWDAVPELVRKVRKHAPARVCLALTAEVEHGIVKATKSQRPTTARPGTAASGNIPSQDIEVAGQLPKLLGLIDEEQTYAEDRFQAQVCAGWLHWVIGEYELASVRLPEGLEENSVESLENISEWTRVCMLKSAYLRANCLARNNNDVQALGVFEAAVPPLSYTWNSHTAKKELRYWSELFLTEFCMLFNGCRDRGQVSLEEGNSLVCFRSWARWWEGPKGSALVGGFGFKGSVPRRRIWFEYFETLSTILQQDLAYPTAYTTITGENSVRHHLWVELTQAERNFESLLLGETAFPRADEEREEVELFVEMLVQNWAILTGRGWNDQDLGQGGKAAVSATVLELLYRASMKTFHSTAILRNLFIVHLSLAEFDLALKAFDSYLEIVKKGKARVEKTGHQEKSLDADATVLETICLCISALSRFGGREAAEKARALATELEHSIEKLEPPPTNGGMQSVKEEGGRTSATGDRVPGKILALAWQSIGLAQAQWARTTFDASARTEVQRKAIRSLRTSLSSDFGGSADVRGVFALGLLLAEQRELTTAIELVKTALLTKPAEDETLVLHNGPFWKERSLIPLWHLLSLLLSARQEYILAARTCECAFEQFRDPAVLFGRQQLYKSDHLNEVEMDPEALKGLVDEMDDFEKENILEVKMTQLAIVEIMEGPRVAVNASLELLTLFSRLFGSTQPKQQSLAPPKTSAVPRTSGTFRSIRSGIFGNRTSRADTAVPQRPNDAKTEKSESRPQTANTTITRAPTIQVHGSPNEPRSRRKSTSTEKRSESARRNSLRKKETHGARPRASSSGPNPHAATIVDGEPFYTPLGEGQGLQASDIFAYAQGRNPLSRPSSAVNTPGVTRTVSQNSDFSPRVRATEMSGFALEAMEPLGAILPPIQFDKEHEKRRRGATLVKIWLMIAGFYRRAGMYDDSKGAVAEAQKIVQNMEADMGKGSGDTGKKSPGSSSLRDPGWAGNKSIEELWADVWCEMGHLSLAKQDVVSSRLGFEAALTHFPDHPGAIVGLSNILLDLYCEKIVPPKAFPGLDLVGGSDAMPGTDQSTADIISPVPQPADLAKLLPTQPLGLGALKKPKGERIQQAGVPKSPASLHHEGHLPPPYKASSVPLVDRLASRDRAYGLLSNLTKLGSGWNYSEAWFALARAHEESGQADKAKEVLWWCVELEEGMGVREWNCVNAGGYVL</sequence>
<dbReference type="EMBL" id="MU032344">
    <property type="protein sequence ID" value="KAF3769597.1"/>
    <property type="molecule type" value="Genomic_DNA"/>
</dbReference>
<dbReference type="PANTHER" id="PTHR23083:SF464">
    <property type="entry name" value="TETRATRICOPEPTIDE REPEAT DOMAIN 7, ISOFORM A"/>
    <property type="match status" value="1"/>
</dbReference>
<dbReference type="SMART" id="SM00028">
    <property type="entry name" value="TPR"/>
    <property type="match status" value="5"/>
</dbReference>
<dbReference type="InterPro" id="IPR011990">
    <property type="entry name" value="TPR-like_helical_dom_sf"/>
</dbReference>
<dbReference type="Proteomes" id="UP000803844">
    <property type="component" value="Unassembled WGS sequence"/>
</dbReference>
<name>A0A9P4Y9T9_CRYP1</name>
<dbReference type="GeneID" id="63838174"/>
<proteinExistence type="inferred from homology"/>